<dbReference type="InterPro" id="IPR010856">
    <property type="entry name" value="Gig2-like"/>
</dbReference>
<protein>
    <submittedName>
        <fullName evidence="1">DUF1479 domain protein</fullName>
    </submittedName>
</protein>
<dbReference type="Gene3D" id="2.60.120.330">
    <property type="entry name" value="B-lactam Antibiotic, Isopenicillin N Synthase, Chain"/>
    <property type="match status" value="1"/>
</dbReference>
<organism evidence="1 2">
    <name type="scientific">Jimgerdemannia flammicorona</name>
    <dbReference type="NCBI Taxonomy" id="994334"/>
    <lineage>
        <taxon>Eukaryota</taxon>
        <taxon>Fungi</taxon>
        <taxon>Fungi incertae sedis</taxon>
        <taxon>Mucoromycota</taxon>
        <taxon>Mucoromycotina</taxon>
        <taxon>Endogonomycetes</taxon>
        <taxon>Endogonales</taxon>
        <taxon>Endogonaceae</taxon>
        <taxon>Jimgerdemannia</taxon>
    </lineage>
</organism>
<dbReference type="EMBL" id="RBNJ01022911">
    <property type="protein sequence ID" value="RUS17641.1"/>
    <property type="molecule type" value="Genomic_DNA"/>
</dbReference>
<keyword evidence="2" id="KW-1185">Reference proteome</keyword>
<proteinExistence type="predicted"/>
<sequence length="464" mass="51727">MVPTPLHIKHTMFAQLPHAARAAGDISSAFVQLGSTAEPLPPRFAALKQSISPRDPAILALAWTRLLAQLERETAEIEREGPNIVPQVDFAAIRANGGRFPDAVAAQIRKRGCVVIRGVVSEEQVLGWKEDTKKYIARNCNRLIGFPAQDPQVWEVYWSPAQLAARENPNLNVTTGALNALWWAEEETLVDLERSVTYCDRLRIRKPGDTSFALGEHVDGGSLERWEDDEYRKCYTKILEGDWEAFDMWDATHRINARMDLYNGAGGCSMFRTFQGWLSLSNAGPGRGTLRLCPLIRETVAYMMMRPLLADLASVSDMAGAWPARVQDLSREYHEHIIRAMVSVPDVRPGDCVFWSCDTVHAVEGVAGGTEDASVFYIPAAPLCELNANYLRKQRDEFEKGRTPPDFPGNHCEALIEERGKPGNLTRLGRTLMGFEHVEISEGMGKGQREAVRRFNVILGLRGA</sequence>
<dbReference type="SUPFAM" id="SSF51197">
    <property type="entry name" value="Clavaminate synthase-like"/>
    <property type="match status" value="1"/>
</dbReference>
<evidence type="ECO:0000313" key="2">
    <source>
        <dbReference type="Proteomes" id="UP000274822"/>
    </source>
</evidence>
<gene>
    <name evidence="1" type="ORF">BC938DRAFT_476204</name>
</gene>
<accession>A0A433PJC7</accession>
<name>A0A433PJC7_9FUNG</name>
<dbReference type="AlphaFoldDB" id="A0A433PJC7"/>
<dbReference type="Proteomes" id="UP000274822">
    <property type="component" value="Unassembled WGS sequence"/>
</dbReference>
<dbReference type="PANTHER" id="PTHR30613:SF1">
    <property type="entry name" value="DUF1479 DOMAIN PROTEIN (AFU_ORTHOLOGUE AFUA_5G09280)"/>
    <property type="match status" value="1"/>
</dbReference>
<evidence type="ECO:0000313" key="1">
    <source>
        <dbReference type="EMBL" id="RUS17641.1"/>
    </source>
</evidence>
<reference evidence="1 2" key="1">
    <citation type="journal article" date="2018" name="New Phytol.">
        <title>Phylogenomics of Endogonaceae and evolution of mycorrhizas within Mucoromycota.</title>
        <authorList>
            <person name="Chang Y."/>
            <person name="Desiro A."/>
            <person name="Na H."/>
            <person name="Sandor L."/>
            <person name="Lipzen A."/>
            <person name="Clum A."/>
            <person name="Barry K."/>
            <person name="Grigoriev I.V."/>
            <person name="Martin F.M."/>
            <person name="Stajich J.E."/>
            <person name="Smith M.E."/>
            <person name="Bonito G."/>
            <person name="Spatafora J.W."/>
        </authorList>
    </citation>
    <scope>NUCLEOTIDE SEQUENCE [LARGE SCALE GENOMIC DNA]</scope>
    <source>
        <strain evidence="1 2">AD002</strain>
    </source>
</reference>
<dbReference type="PANTHER" id="PTHR30613">
    <property type="entry name" value="UNCHARACTERIZED PROTEIN YBIU-RELATED"/>
    <property type="match status" value="1"/>
</dbReference>
<dbReference type="InterPro" id="IPR027443">
    <property type="entry name" value="IPNS-like_sf"/>
</dbReference>
<comment type="caution">
    <text evidence="1">The sequence shown here is derived from an EMBL/GenBank/DDBJ whole genome shotgun (WGS) entry which is preliminary data.</text>
</comment>
<dbReference type="Pfam" id="PF07350">
    <property type="entry name" value="Gig2-like"/>
    <property type="match status" value="1"/>
</dbReference>